<evidence type="ECO:0000313" key="8">
    <source>
        <dbReference type="EMBL" id="KAE9393075.1"/>
    </source>
</evidence>
<keyword evidence="4 7" id="KW-0812">Transmembrane</keyword>
<gene>
    <name evidence="8" type="ORF">BT96DRAFT_944179</name>
</gene>
<accession>A0A6A4H7B8</accession>
<dbReference type="GO" id="GO:0022857">
    <property type="term" value="F:transmembrane transporter activity"/>
    <property type="evidence" value="ECO:0007669"/>
    <property type="project" value="InterPro"/>
</dbReference>
<dbReference type="Gene3D" id="1.10.4160.10">
    <property type="entry name" value="Hydantoin permease"/>
    <property type="match status" value="1"/>
</dbReference>
<dbReference type="PANTHER" id="PTHR31806">
    <property type="entry name" value="PURINE-CYTOSINE PERMEASE FCY2-RELATED"/>
    <property type="match status" value="1"/>
</dbReference>
<feature type="transmembrane region" description="Helical" evidence="7">
    <location>
        <begin position="323"/>
        <end position="346"/>
    </location>
</feature>
<evidence type="ECO:0000256" key="7">
    <source>
        <dbReference type="SAM" id="Phobius"/>
    </source>
</evidence>
<name>A0A6A4H7B8_9AGAR</name>
<dbReference type="OrthoDB" id="2116389at2759"/>
<feature type="transmembrane region" description="Helical" evidence="7">
    <location>
        <begin position="233"/>
        <end position="252"/>
    </location>
</feature>
<dbReference type="AlphaFoldDB" id="A0A6A4H7B8"/>
<feature type="transmembrane region" description="Helical" evidence="7">
    <location>
        <begin position="193"/>
        <end position="213"/>
    </location>
</feature>
<comment type="similarity">
    <text evidence="2">Belongs to the purine-cytosine permease (2.A.39) family.</text>
</comment>
<reference evidence="8" key="1">
    <citation type="journal article" date="2019" name="Environ. Microbiol.">
        <title>Fungal ecological strategies reflected in gene transcription - a case study of two litter decomposers.</title>
        <authorList>
            <person name="Barbi F."/>
            <person name="Kohler A."/>
            <person name="Barry K."/>
            <person name="Baskaran P."/>
            <person name="Daum C."/>
            <person name="Fauchery L."/>
            <person name="Ihrmark K."/>
            <person name="Kuo A."/>
            <person name="LaButti K."/>
            <person name="Lipzen A."/>
            <person name="Morin E."/>
            <person name="Grigoriev I.V."/>
            <person name="Henrissat B."/>
            <person name="Lindahl B."/>
            <person name="Martin F."/>
        </authorList>
    </citation>
    <scope>NUCLEOTIDE SEQUENCE</scope>
    <source>
        <strain evidence="8">JB14</strain>
    </source>
</reference>
<organism evidence="8 9">
    <name type="scientific">Gymnopus androsaceus JB14</name>
    <dbReference type="NCBI Taxonomy" id="1447944"/>
    <lineage>
        <taxon>Eukaryota</taxon>
        <taxon>Fungi</taxon>
        <taxon>Dikarya</taxon>
        <taxon>Basidiomycota</taxon>
        <taxon>Agaricomycotina</taxon>
        <taxon>Agaricomycetes</taxon>
        <taxon>Agaricomycetidae</taxon>
        <taxon>Agaricales</taxon>
        <taxon>Marasmiineae</taxon>
        <taxon>Omphalotaceae</taxon>
        <taxon>Gymnopus</taxon>
    </lineage>
</organism>
<keyword evidence="3" id="KW-0813">Transport</keyword>
<dbReference type="InterPro" id="IPR026030">
    <property type="entry name" value="Pur-cyt_permease_Fcy2/21/22"/>
</dbReference>
<keyword evidence="5 7" id="KW-1133">Transmembrane helix</keyword>
<dbReference type="Pfam" id="PF02133">
    <property type="entry name" value="Transp_cyt_pur"/>
    <property type="match status" value="1"/>
</dbReference>
<evidence type="ECO:0000256" key="4">
    <source>
        <dbReference type="ARBA" id="ARBA00022692"/>
    </source>
</evidence>
<proteinExistence type="inferred from homology"/>
<feature type="transmembrane region" description="Helical" evidence="7">
    <location>
        <begin position="163"/>
        <end position="181"/>
    </location>
</feature>
<feature type="transmembrane region" description="Helical" evidence="7">
    <location>
        <begin position="59"/>
        <end position="80"/>
    </location>
</feature>
<evidence type="ECO:0000256" key="6">
    <source>
        <dbReference type="ARBA" id="ARBA00023136"/>
    </source>
</evidence>
<dbReference type="InterPro" id="IPR001248">
    <property type="entry name" value="Pur-cyt_permease"/>
</dbReference>
<dbReference type="Proteomes" id="UP000799118">
    <property type="component" value="Unassembled WGS sequence"/>
</dbReference>
<evidence type="ECO:0000256" key="2">
    <source>
        <dbReference type="ARBA" id="ARBA00008974"/>
    </source>
</evidence>
<dbReference type="GO" id="GO:0005886">
    <property type="term" value="C:plasma membrane"/>
    <property type="evidence" value="ECO:0007669"/>
    <property type="project" value="TreeGrafter"/>
</dbReference>
<comment type="subcellular location">
    <subcellularLocation>
        <location evidence="1">Membrane</location>
        <topology evidence="1">Multi-pass membrane protein</topology>
    </subcellularLocation>
</comment>
<evidence type="ECO:0000256" key="3">
    <source>
        <dbReference type="ARBA" id="ARBA00022448"/>
    </source>
</evidence>
<sequence length="357" mass="40311">MPVEKTEAQKISPDGSTFHRSVAQVRRRIYRLFDQGVETHGISPTAEGARTDQRMHQMFTLWFSSCFNLSGCSMLPAYLCMLGPKLGTRTMVLSRFSFGYYGAKLPAILNVFSMIGWVILMSIVGGQFLTGSFPVYQQCYWYRYHYSDIPLLTHPLILHRFNSYIWIPNAVLFLTLLGAGGKNLTKVVPASSGMTASQIISFSSTIAALTLTWTANGLDFSVHHQSKASGWRIFIYTFLGLFVSNSILLKLLRRSFGSVSPAVPSWKRQPWSLMEVILELWWLLFWLQSAVSGNFDNNLHSISLWSERYQSLLIWSKSDVPRYLYSVIGTAIAIPIAIIGSSKFFATFEDIISRTTS</sequence>
<dbReference type="EMBL" id="ML769581">
    <property type="protein sequence ID" value="KAE9393075.1"/>
    <property type="molecule type" value="Genomic_DNA"/>
</dbReference>
<keyword evidence="9" id="KW-1185">Reference proteome</keyword>
<evidence type="ECO:0000256" key="5">
    <source>
        <dbReference type="ARBA" id="ARBA00022989"/>
    </source>
</evidence>
<evidence type="ECO:0000313" key="9">
    <source>
        <dbReference type="Proteomes" id="UP000799118"/>
    </source>
</evidence>
<protein>
    <submittedName>
        <fullName evidence="8">Uncharacterized protein</fullName>
    </submittedName>
</protein>
<keyword evidence="6 7" id="KW-0472">Membrane</keyword>
<dbReference type="PANTHER" id="PTHR31806:SF5">
    <property type="entry name" value="PURINE-CYTOSINE PERMEASE FCY21"/>
    <property type="match status" value="1"/>
</dbReference>
<evidence type="ECO:0000256" key="1">
    <source>
        <dbReference type="ARBA" id="ARBA00004141"/>
    </source>
</evidence>